<dbReference type="Proteomes" id="UP000176648">
    <property type="component" value="Unassembled WGS sequence"/>
</dbReference>
<keyword evidence="1" id="KW-0472">Membrane</keyword>
<keyword evidence="1" id="KW-1133">Transmembrane helix</keyword>
<evidence type="ECO:0000313" key="2">
    <source>
        <dbReference type="EMBL" id="OGY96750.1"/>
    </source>
</evidence>
<accession>A0A1G2C7V8</accession>
<name>A0A1G2C7V8_9BACT</name>
<dbReference type="EMBL" id="MHKU01000023">
    <property type="protein sequence ID" value="OGY96750.1"/>
    <property type="molecule type" value="Genomic_DNA"/>
</dbReference>
<dbReference type="AlphaFoldDB" id="A0A1G2C7V8"/>
<feature type="transmembrane region" description="Helical" evidence="1">
    <location>
        <begin position="6"/>
        <end position="32"/>
    </location>
</feature>
<reference evidence="2 3" key="1">
    <citation type="journal article" date="2016" name="Nat. Commun.">
        <title>Thousands of microbial genomes shed light on interconnected biogeochemical processes in an aquifer system.</title>
        <authorList>
            <person name="Anantharaman K."/>
            <person name="Brown C.T."/>
            <person name="Hug L.A."/>
            <person name="Sharon I."/>
            <person name="Castelle C.J."/>
            <person name="Probst A.J."/>
            <person name="Thomas B.C."/>
            <person name="Singh A."/>
            <person name="Wilkins M.J."/>
            <person name="Karaoz U."/>
            <person name="Brodie E.L."/>
            <person name="Williams K.H."/>
            <person name="Hubbard S.S."/>
            <person name="Banfield J.F."/>
        </authorList>
    </citation>
    <scope>NUCLEOTIDE SEQUENCE [LARGE SCALE GENOMIC DNA]</scope>
</reference>
<evidence type="ECO:0000256" key="1">
    <source>
        <dbReference type="SAM" id="Phobius"/>
    </source>
</evidence>
<sequence>MFTNRHIFIVFLSIVAAGILLFAVVSGGYYPIGMVDRTFIMSRQFRKDYRAISLSYWNTVKLYQPESGNEQAMPKSTDVQAAVLDRLIETILVRAAIKDELGDDFDRLLANKVDKFDGDAELQAKSLALYGLAFSDIKQEILVPQAEQDLLSGRLFMRGETLETWLLEAKKKSTVRIFSKTFHWEDGKVKIHE</sequence>
<dbReference type="STRING" id="1798644.A2122_00300"/>
<comment type="caution">
    <text evidence="2">The sequence shown here is derived from an EMBL/GenBank/DDBJ whole genome shotgun (WGS) entry which is preliminary data.</text>
</comment>
<gene>
    <name evidence="2" type="ORF">A2122_00300</name>
</gene>
<protein>
    <submittedName>
        <fullName evidence="2">Uncharacterized protein</fullName>
    </submittedName>
</protein>
<evidence type="ECO:0000313" key="3">
    <source>
        <dbReference type="Proteomes" id="UP000176648"/>
    </source>
</evidence>
<keyword evidence="1" id="KW-0812">Transmembrane</keyword>
<organism evidence="2 3">
    <name type="scientific">Candidatus Liptonbacteria bacterium GWB1_49_6</name>
    <dbReference type="NCBI Taxonomy" id="1798644"/>
    <lineage>
        <taxon>Bacteria</taxon>
        <taxon>Candidatus Liptoniibacteriota</taxon>
    </lineage>
</organism>
<proteinExistence type="predicted"/>